<dbReference type="Proteomes" id="UP000026962">
    <property type="component" value="Chromosome 3"/>
</dbReference>
<accession>A0A0E0K7Q0</accession>
<protein>
    <recommendedName>
        <fullName evidence="3">Peptidase S1 domain-containing protein</fullName>
    </recommendedName>
</protein>
<dbReference type="PANTHER" id="PTHR18868">
    <property type="entry name" value="OS07G0665300 PROTEIN-RELATED"/>
    <property type="match status" value="1"/>
</dbReference>
<dbReference type="EnsemblPlants" id="OPUNC03G00730.1">
    <property type="protein sequence ID" value="OPUNC03G00730.1"/>
    <property type="gene ID" value="OPUNC03G00730"/>
</dbReference>
<proteinExistence type="predicted"/>
<reference evidence="1" key="2">
    <citation type="submission" date="2018-05" db="EMBL/GenBank/DDBJ databases">
        <title>OpunRS2 (Oryza punctata Reference Sequence Version 2).</title>
        <authorList>
            <person name="Zhang J."/>
            <person name="Kudrna D."/>
            <person name="Lee S."/>
            <person name="Talag J."/>
            <person name="Welchert J."/>
            <person name="Wing R.A."/>
        </authorList>
    </citation>
    <scope>NUCLEOTIDE SEQUENCE [LARGE SCALE GENOMIC DNA]</scope>
</reference>
<dbReference type="SUPFAM" id="SSF50494">
    <property type="entry name" value="Trypsin-like serine proteases"/>
    <property type="match status" value="1"/>
</dbReference>
<dbReference type="Gramene" id="OPUNC03G00730.1">
    <property type="protein sequence ID" value="OPUNC03G00730.1"/>
    <property type="gene ID" value="OPUNC03G00730"/>
</dbReference>
<evidence type="ECO:0000313" key="2">
    <source>
        <dbReference type="Proteomes" id="UP000026962"/>
    </source>
</evidence>
<dbReference type="OMA" id="NRRACND"/>
<organism evidence="1">
    <name type="scientific">Oryza punctata</name>
    <name type="common">Red rice</name>
    <dbReference type="NCBI Taxonomy" id="4537"/>
    <lineage>
        <taxon>Eukaryota</taxon>
        <taxon>Viridiplantae</taxon>
        <taxon>Streptophyta</taxon>
        <taxon>Embryophyta</taxon>
        <taxon>Tracheophyta</taxon>
        <taxon>Spermatophyta</taxon>
        <taxon>Magnoliopsida</taxon>
        <taxon>Liliopsida</taxon>
        <taxon>Poales</taxon>
        <taxon>Poaceae</taxon>
        <taxon>BOP clade</taxon>
        <taxon>Oryzoideae</taxon>
        <taxon>Oryzeae</taxon>
        <taxon>Oryzinae</taxon>
        <taxon>Oryza</taxon>
    </lineage>
</organism>
<dbReference type="AlphaFoldDB" id="A0A0E0K7Q0"/>
<evidence type="ECO:0000313" key="1">
    <source>
        <dbReference type="EnsemblPlants" id="OPUNC03G00730.1"/>
    </source>
</evidence>
<dbReference type="PANTHER" id="PTHR18868:SF45">
    <property type="entry name" value="OS03G0109900 PROTEIN"/>
    <property type="match status" value="1"/>
</dbReference>
<name>A0A0E0K7Q0_ORYPU</name>
<dbReference type="eggNOG" id="KOG1765">
    <property type="taxonomic scope" value="Eukaryota"/>
</dbReference>
<dbReference type="HOGENOM" id="CLU_022970_1_0_1"/>
<dbReference type="InterPro" id="IPR009003">
    <property type="entry name" value="Peptidase_S1_PA"/>
</dbReference>
<dbReference type="STRING" id="4537.A0A0E0K7Q0"/>
<sequence>MPKTKRGGGDLARSLHKNRRACNDGMILVNTFEETFGDIYGKGVWSKLSKKSCSNIDRSVVALASFDAILTSASLIRSSGDENKIVDNLRIEVLLPNKQCIEGILKHFNLHYNVALVSVDYRALRPANVQLDWRGKSTEAGIGGPLVSVDGDVIGVNFYDTRIGTPFLPWETIVVILASFEEKRVGDPSSAPFWKMSEDDKVELNRWPVPMPCWRHPECVEDESEDDEELKYNYINGEKCMFF</sequence>
<reference evidence="1" key="1">
    <citation type="submission" date="2015-04" db="UniProtKB">
        <authorList>
            <consortium name="EnsemblPlants"/>
        </authorList>
    </citation>
    <scope>IDENTIFICATION</scope>
</reference>
<keyword evidence="2" id="KW-1185">Reference proteome</keyword>
<evidence type="ECO:0008006" key="3">
    <source>
        <dbReference type="Google" id="ProtNLM"/>
    </source>
</evidence>